<dbReference type="AlphaFoldDB" id="A0A231GUG2"/>
<dbReference type="EMBL" id="NGAF01000036">
    <property type="protein sequence ID" value="OXR40257.1"/>
    <property type="molecule type" value="Genomic_DNA"/>
</dbReference>
<sequence>MSAVRGKPQLVEIDEDLLKAVKAEANRRGMTYRAFFEAALARELKASRKVKTPEQLQLAS</sequence>
<reference evidence="1 2" key="1">
    <citation type="submission" date="2017-07" db="EMBL/GenBank/DDBJ databases">
        <title>First draft Genome Sequence of Nocardia cerradoensis isolated from human infection.</title>
        <authorList>
            <person name="Carrasco G."/>
        </authorList>
    </citation>
    <scope>NUCLEOTIDE SEQUENCE [LARGE SCALE GENOMIC DNA]</scope>
    <source>
        <strain evidence="1 2">CNM20130759</strain>
    </source>
</reference>
<dbReference type="RefSeq" id="WP_082955810.1">
    <property type="nucleotide sequence ID" value="NZ_NGAF01000036.1"/>
</dbReference>
<dbReference type="Proteomes" id="UP000215506">
    <property type="component" value="Unassembled WGS sequence"/>
</dbReference>
<gene>
    <name evidence="1" type="ORF">B7C42_07682</name>
</gene>
<accession>A0A231GUG2</accession>
<protein>
    <recommendedName>
        <fullName evidence="3">Ribbon-helix-helix protein CopG domain-containing protein</fullName>
    </recommendedName>
</protein>
<name>A0A231GUG2_9NOCA</name>
<evidence type="ECO:0000313" key="2">
    <source>
        <dbReference type="Proteomes" id="UP000215506"/>
    </source>
</evidence>
<evidence type="ECO:0000313" key="1">
    <source>
        <dbReference type="EMBL" id="OXR40257.1"/>
    </source>
</evidence>
<comment type="caution">
    <text evidence="1">The sequence shown here is derived from an EMBL/GenBank/DDBJ whole genome shotgun (WGS) entry which is preliminary data.</text>
</comment>
<keyword evidence="2" id="KW-1185">Reference proteome</keyword>
<proteinExistence type="predicted"/>
<evidence type="ECO:0008006" key="3">
    <source>
        <dbReference type="Google" id="ProtNLM"/>
    </source>
</evidence>
<organism evidence="1 2">
    <name type="scientific">Nocardia cerradoensis</name>
    <dbReference type="NCBI Taxonomy" id="85688"/>
    <lineage>
        <taxon>Bacteria</taxon>
        <taxon>Bacillati</taxon>
        <taxon>Actinomycetota</taxon>
        <taxon>Actinomycetes</taxon>
        <taxon>Mycobacteriales</taxon>
        <taxon>Nocardiaceae</taxon>
        <taxon>Nocardia</taxon>
    </lineage>
</organism>